<gene>
    <name evidence="4" type="ORF">V7S43_011731</name>
</gene>
<organism evidence="4 5">
    <name type="scientific">Phytophthora oleae</name>
    <dbReference type="NCBI Taxonomy" id="2107226"/>
    <lineage>
        <taxon>Eukaryota</taxon>
        <taxon>Sar</taxon>
        <taxon>Stramenopiles</taxon>
        <taxon>Oomycota</taxon>
        <taxon>Peronosporomycetes</taxon>
        <taxon>Peronosporales</taxon>
        <taxon>Peronosporaceae</taxon>
        <taxon>Phytophthora</taxon>
    </lineage>
</organism>
<feature type="signal peptide" evidence="3">
    <location>
        <begin position="1"/>
        <end position="24"/>
    </location>
</feature>
<dbReference type="Proteomes" id="UP001632037">
    <property type="component" value="Unassembled WGS sequence"/>
</dbReference>
<comment type="caution">
    <text evidence="4">The sequence shown here is derived from an EMBL/GenBank/DDBJ whole genome shotgun (WGS) entry which is preliminary data.</text>
</comment>
<feature type="transmembrane region" description="Helical" evidence="2">
    <location>
        <begin position="1151"/>
        <end position="1174"/>
    </location>
</feature>
<sequence>MKHPQLRRVVAGLLVCAMLQVISALNLNAYTSYDGSNCAVLGSISVVPGICASSTCVNGAGVSCITDSNYKGTIAAAFSVNSVPYVTISTFMYYYSCTADFLVKATAYAADGLCHPLANSNTATYFKVKVYEINANAGSDSVVATISTFANNVCTALDQNTLDVNLSKSDVTSSSDCRNNWQVDLSPDWPMEVTSMALKATTAFDSSDCAKTLGSISITPKTCSSATDSCVSGAGTFCTSSAKYKTKIASAFGTAQYMMVSTFSGSVCTLGTVVTVQAYAADGKCHAIGSKFFKVTISADLTTSIANFSDAGCTTADGVGLLVTAQKLTAGCDNAAHASRYEVSANWPVTVNTLVYFDGLDCTKTVGSIQMTASSSACTATVCTGGSRTFCSTNYNYETTVAAAFGMTPYITVSKFSGTACTAATLVSATAYAADGQCHPLGNGKFYMVVTQSTTEQVMTIKRFTNAWCSFSDSSNPDILVTKTRLTTNLGCNGAAQAIQYKVSGTVQQSSGVALKAVAAFDDGDCTKTLGSMIVAPGACTSENSCIAGTWITCTTNYNYETPITAAFGAARYVMVSVFWGATCSWMTLESATAYAADGRCHSLGMKYFTVTANSANAVISTYTDPSCTTLVNTNTISVTTTPGCNSGMSMRLTLSPNWFTRVDVAGIYAAASCTGTASKLVLTDSVGSACSKTCSGNTLSDCTSNSTYKSYLDAAFGAVPYLIKETYSEAFCGTRSSITAYAADGSCYADGSKSFKVLPVAGNMAFTTFTTSICAGAGTTTTVTNASLLSNLCVVSSEYAKYSMGGDWQLTTAAVYDDSNCALTPSKLSFALTAKCTIPTATCKYASSTGYGTVFVAPGCAKASSYMSTIDKAFGMTPYVVQETYSASGCSGLTEVTAYVADGLCHLGGDAATSYRVTWNPTSLNYAVTIETFSSAGCYTGAYFPTTVGSAAIGGTCSSDIKKVYVGGLTNKLTAVATFSDSACTKPVQVVFSSIATTCITQSKCTPAAVGLYMKQGCATDNGTFLTDLFQTTRRLVTDIYEANSSYQCATRQGIVAYVGDGVCHPSIDGATSFNVTLGGSNMDDAELVTYNSVNCTGRENSLTITANTLAYGSCDYETGMKFAVSGGETPTPSPTTATTGSGTSSATSFLSVPIFGFMTTAGGVIGGIFILMS</sequence>
<evidence type="ECO:0000313" key="4">
    <source>
        <dbReference type="EMBL" id="KAL3663323.1"/>
    </source>
</evidence>
<keyword evidence="3" id="KW-0732">Signal</keyword>
<evidence type="ECO:0000256" key="1">
    <source>
        <dbReference type="SAM" id="MobiDB-lite"/>
    </source>
</evidence>
<feature type="region of interest" description="Disordered" evidence="1">
    <location>
        <begin position="1127"/>
        <end position="1146"/>
    </location>
</feature>
<keyword evidence="2" id="KW-0472">Membrane</keyword>
<keyword evidence="5" id="KW-1185">Reference proteome</keyword>
<dbReference type="PANTHER" id="PTHR33714:SF3">
    <property type="entry name" value="COUNTING FACTOR-ASSOCIATED PROTEIN A-RELATED"/>
    <property type="match status" value="1"/>
</dbReference>
<name>A0ABD3F9A7_9STRA</name>
<keyword evidence="2" id="KW-1133">Transmembrane helix</keyword>
<accession>A0ABD3F9A7</accession>
<evidence type="ECO:0000256" key="2">
    <source>
        <dbReference type="SAM" id="Phobius"/>
    </source>
</evidence>
<dbReference type="EMBL" id="JBIMZQ010000028">
    <property type="protein sequence ID" value="KAL3663323.1"/>
    <property type="molecule type" value="Genomic_DNA"/>
</dbReference>
<evidence type="ECO:0000256" key="3">
    <source>
        <dbReference type="SAM" id="SignalP"/>
    </source>
</evidence>
<protein>
    <submittedName>
        <fullName evidence="4">Uncharacterized protein</fullName>
    </submittedName>
</protein>
<evidence type="ECO:0000313" key="5">
    <source>
        <dbReference type="Proteomes" id="UP001632037"/>
    </source>
</evidence>
<proteinExistence type="predicted"/>
<reference evidence="4 5" key="1">
    <citation type="submission" date="2024-09" db="EMBL/GenBank/DDBJ databases">
        <title>Genome sequencing and assembly of Phytophthora oleae, isolate VK10A, causative agent of rot of olive drupes.</title>
        <authorList>
            <person name="Conti Taguali S."/>
            <person name="Riolo M."/>
            <person name="La Spada F."/>
            <person name="Cacciola S.O."/>
            <person name="Dionisio G."/>
        </authorList>
    </citation>
    <scope>NUCLEOTIDE SEQUENCE [LARGE SCALE GENOMIC DNA]</scope>
    <source>
        <strain evidence="4 5">VK10A</strain>
    </source>
</reference>
<dbReference type="AlphaFoldDB" id="A0ABD3F9A7"/>
<keyword evidence="2" id="KW-0812">Transmembrane</keyword>
<feature type="chain" id="PRO_5044744057" evidence="3">
    <location>
        <begin position="25"/>
        <end position="1175"/>
    </location>
</feature>
<dbReference type="PANTHER" id="PTHR33714">
    <property type="entry name" value="COUNTING FACTOR-ASSOCIATED PROTEIN A-RELATED"/>
    <property type="match status" value="1"/>
</dbReference>